<sequence>MKFVNKALKAAAQRLQQLSADYERRQAELLAQVVGVAASFVGVWRLVSATLAELDLLAAFGEVAAAAPASYVRPTMLPSEEGEISLRGCRHPCLEVQEGVDFIPNDCLMRTGQSWFHIITGPNMGGKSTFIRQVGLAVLMAQIGSFVPADSARISVRDAIFARVGAGDCQQRGLSTFMAEMLETAAILKGATSSSLVIIDELGRGTSTWEGMGLAWAISEHLCTQVGCATLFATHFHDLAALQSALPGAGVANLHVKAAESDSGLTMLYQVHEGASAQSYGLAVARFARLPPEVIEAAAARLAELEPAPAGAAATEQGGEEQQARELLAKFAQLPLEQGMQPEQLAAVLQQHAIELCQ</sequence>
<keyword evidence="4" id="KW-0175">Coiled coil</keyword>
<evidence type="ECO:0000256" key="2">
    <source>
        <dbReference type="ARBA" id="ARBA00022840"/>
    </source>
</evidence>
<protein>
    <recommendedName>
        <fullName evidence="5">DNA mismatch repair proteins mutS family domain-containing protein</fullName>
    </recommendedName>
</protein>
<dbReference type="STRING" id="554065.E1ZJU0"/>
<name>E1ZJU0_CHLVA</name>
<keyword evidence="7" id="KW-1185">Reference proteome</keyword>
<dbReference type="GO" id="GO:0006312">
    <property type="term" value="P:mitotic recombination"/>
    <property type="evidence" value="ECO:0007669"/>
    <property type="project" value="TreeGrafter"/>
</dbReference>
<dbReference type="PROSITE" id="PS00486">
    <property type="entry name" value="DNA_MISMATCH_REPAIR_2"/>
    <property type="match status" value="1"/>
</dbReference>
<dbReference type="KEGG" id="cvr:CHLNCDRAFT_36258"/>
<dbReference type="Pfam" id="PF00488">
    <property type="entry name" value="MutS_V"/>
    <property type="match status" value="1"/>
</dbReference>
<evidence type="ECO:0000256" key="4">
    <source>
        <dbReference type="SAM" id="Coils"/>
    </source>
</evidence>
<dbReference type="GO" id="GO:0032301">
    <property type="term" value="C:MutSalpha complex"/>
    <property type="evidence" value="ECO:0007669"/>
    <property type="project" value="TreeGrafter"/>
</dbReference>
<dbReference type="GO" id="GO:0005524">
    <property type="term" value="F:ATP binding"/>
    <property type="evidence" value="ECO:0007669"/>
    <property type="project" value="UniProtKB-KW"/>
</dbReference>
<dbReference type="RefSeq" id="XP_005846153.1">
    <property type="nucleotide sequence ID" value="XM_005846091.1"/>
</dbReference>
<keyword evidence="2" id="KW-0067">ATP-binding</keyword>
<proteinExistence type="predicted"/>
<keyword evidence="1" id="KW-0547">Nucleotide-binding</keyword>
<evidence type="ECO:0000256" key="3">
    <source>
        <dbReference type="ARBA" id="ARBA00023125"/>
    </source>
</evidence>
<dbReference type="GO" id="GO:0006298">
    <property type="term" value="P:mismatch repair"/>
    <property type="evidence" value="ECO:0007669"/>
    <property type="project" value="InterPro"/>
</dbReference>
<dbReference type="SMART" id="SM00534">
    <property type="entry name" value="MUTSac"/>
    <property type="match status" value="1"/>
</dbReference>
<dbReference type="InterPro" id="IPR036187">
    <property type="entry name" value="DNA_mismatch_repair_MutS_sf"/>
</dbReference>
<evidence type="ECO:0000259" key="5">
    <source>
        <dbReference type="PROSITE" id="PS00486"/>
    </source>
</evidence>
<dbReference type="InterPro" id="IPR000432">
    <property type="entry name" value="DNA_mismatch_repair_MutS_C"/>
</dbReference>
<dbReference type="OrthoDB" id="295033at2759"/>
<dbReference type="SUPFAM" id="SSF48334">
    <property type="entry name" value="DNA repair protein MutS, domain III"/>
    <property type="match status" value="1"/>
</dbReference>
<accession>E1ZJU0</accession>
<evidence type="ECO:0000313" key="7">
    <source>
        <dbReference type="Proteomes" id="UP000008141"/>
    </source>
</evidence>
<dbReference type="Gene3D" id="3.40.50.300">
    <property type="entry name" value="P-loop containing nucleotide triphosphate hydrolases"/>
    <property type="match status" value="1"/>
</dbReference>
<dbReference type="Proteomes" id="UP000008141">
    <property type="component" value="Unassembled WGS sequence"/>
</dbReference>
<feature type="coiled-coil region" evidence="4">
    <location>
        <begin position="1"/>
        <end position="32"/>
    </location>
</feature>
<dbReference type="PANTHER" id="PTHR11361">
    <property type="entry name" value="DNA MISMATCH REPAIR PROTEIN MUTS FAMILY MEMBER"/>
    <property type="match status" value="1"/>
</dbReference>
<feature type="domain" description="DNA mismatch repair proteins mutS family" evidence="5">
    <location>
        <begin position="195"/>
        <end position="211"/>
    </location>
</feature>
<dbReference type="InParanoid" id="E1ZJU0"/>
<dbReference type="AlphaFoldDB" id="E1ZJU0"/>
<reference evidence="6 7" key="1">
    <citation type="journal article" date="2010" name="Plant Cell">
        <title>The Chlorella variabilis NC64A genome reveals adaptation to photosymbiosis, coevolution with viruses, and cryptic sex.</title>
        <authorList>
            <person name="Blanc G."/>
            <person name="Duncan G."/>
            <person name="Agarkova I."/>
            <person name="Borodovsky M."/>
            <person name="Gurnon J."/>
            <person name="Kuo A."/>
            <person name="Lindquist E."/>
            <person name="Lucas S."/>
            <person name="Pangilinan J."/>
            <person name="Polle J."/>
            <person name="Salamov A."/>
            <person name="Terry A."/>
            <person name="Yamada T."/>
            <person name="Dunigan D.D."/>
            <person name="Grigoriev I.V."/>
            <person name="Claverie J.M."/>
            <person name="Van Etten J.L."/>
        </authorList>
    </citation>
    <scope>NUCLEOTIDE SEQUENCE [LARGE SCALE GENOMIC DNA]</scope>
    <source>
        <strain evidence="6 7">NC64A</strain>
    </source>
</reference>
<dbReference type="SUPFAM" id="SSF52540">
    <property type="entry name" value="P-loop containing nucleoside triphosphate hydrolases"/>
    <property type="match status" value="1"/>
</dbReference>
<dbReference type="Gene3D" id="1.10.1420.10">
    <property type="match status" value="1"/>
</dbReference>
<evidence type="ECO:0000313" key="6">
    <source>
        <dbReference type="EMBL" id="EFN54051.1"/>
    </source>
</evidence>
<dbReference type="eggNOG" id="KOG0219">
    <property type="taxonomic scope" value="Eukaryota"/>
</dbReference>
<dbReference type="GO" id="GO:0030983">
    <property type="term" value="F:mismatched DNA binding"/>
    <property type="evidence" value="ECO:0007669"/>
    <property type="project" value="InterPro"/>
</dbReference>
<dbReference type="GO" id="GO:0140664">
    <property type="term" value="F:ATP-dependent DNA damage sensor activity"/>
    <property type="evidence" value="ECO:0007669"/>
    <property type="project" value="InterPro"/>
</dbReference>
<organism evidence="7">
    <name type="scientific">Chlorella variabilis</name>
    <name type="common">Green alga</name>
    <dbReference type="NCBI Taxonomy" id="554065"/>
    <lineage>
        <taxon>Eukaryota</taxon>
        <taxon>Viridiplantae</taxon>
        <taxon>Chlorophyta</taxon>
        <taxon>core chlorophytes</taxon>
        <taxon>Trebouxiophyceae</taxon>
        <taxon>Chlorellales</taxon>
        <taxon>Chlorellaceae</taxon>
        <taxon>Chlorella clade</taxon>
        <taxon>Chlorella</taxon>
    </lineage>
</organism>
<dbReference type="InterPro" id="IPR027417">
    <property type="entry name" value="P-loop_NTPase"/>
</dbReference>
<dbReference type="GeneID" id="17353299"/>
<gene>
    <name evidence="6" type="ORF">CHLNCDRAFT_36258</name>
</gene>
<keyword evidence="3" id="KW-0238">DNA-binding</keyword>
<dbReference type="PANTHER" id="PTHR11361:SF35">
    <property type="entry name" value="DNA MISMATCH REPAIR PROTEIN MSH2"/>
    <property type="match status" value="1"/>
</dbReference>
<dbReference type="EMBL" id="GL433849">
    <property type="protein sequence ID" value="EFN54051.1"/>
    <property type="molecule type" value="Genomic_DNA"/>
</dbReference>
<dbReference type="InterPro" id="IPR045076">
    <property type="entry name" value="MutS"/>
</dbReference>
<evidence type="ECO:0000256" key="1">
    <source>
        <dbReference type="ARBA" id="ARBA00022741"/>
    </source>
</evidence>